<evidence type="ECO:0000313" key="3">
    <source>
        <dbReference type="Proteomes" id="UP000231538"/>
    </source>
</evidence>
<gene>
    <name evidence="2" type="ORF">COX89_00115</name>
</gene>
<keyword evidence="1" id="KW-0175">Coiled coil</keyword>
<name>A0A2M7V0E6_9BACT</name>
<protein>
    <submittedName>
        <fullName evidence="2">Uncharacterized protein</fullName>
    </submittedName>
</protein>
<evidence type="ECO:0000256" key="1">
    <source>
        <dbReference type="SAM" id="Coils"/>
    </source>
</evidence>
<reference evidence="3" key="1">
    <citation type="submission" date="2017-09" db="EMBL/GenBank/DDBJ databases">
        <title>Depth-based differentiation of microbial function through sediment-hosted aquifers and enrichment of novel symbionts in the deep terrestrial subsurface.</title>
        <authorList>
            <person name="Probst A.J."/>
            <person name="Ladd B."/>
            <person name="Jarett J.K."/>
            <person name="Geller-Mcgrath D.E."/>
            <person name="Sieber C.M.K."/>
            <person name="Emerson J.B."/>
            <person name="Anantharaman K."/>
            <person name="Thomas B.C."/>
            <person name="Malmstrom R."/>
            <person name="Stieglmeier M."/>
            <person name="Klingl A."/>
            <person name="Woyke T."/>
            <person name="Ryan C.M."/>
            <person name="Banfield J.F."/>
        </authorList>
    </citation>
    <scope>NUCLEOTIDE SEQUENCE [LARGE SCALE GENOMIC DNA]</scope>
</reference>
<proteinExistence type="predicted"/>
<evidence type="ECO:0000313" key="2">
    <source>
        <dbReference type="EMBL" id="PIZ89697.1"/>
    </source>
</evidence>
<organism evidence="2 3">
    <name type="scientific">Candidatus Nealsonbacteria bacterium CG_4_10_14_0_2_um_filter_37_10</name>
    <dbReference type="NCBI Taxonomy" id="1974679"/>
    <lineage>
        <taxon>Bacteria</taxon>
        <taxon>Candidatus Nealsoniibacteriota</taxon>
    </lineage>
</organism>
<dbReference type="EMBL" id="PFPC01000004">
    <property type="protein sequence ID" value="PIZ89697.1"/>
    <property type="molecule type" value="Genomic_DNA"/>
</dbReference>
<dbReference type="AlphaFoldDB" id="A0A2M7V0E6"/>
<dbReference type="Proteomes" id="UP000231538">
    <property type="component" value="Unassembled WGS sequence"/>
</dbReference>
<feature type="coiled-coil region" evidence="1">
    <location>
        <begin position="2"/>
        <end position="47"/>
    </location>
</feature>
<comment type="caution">
    <text evidence="2">The sequence shown here is derived from an EMBL/GenBank/DDBJ whole genome shotgun (WGS) entry which is preliminary data.</text>
</comment>
<accession>A0A2M7V0E6</accession>
<sequence>MNEELANRLNKIEENINIIKVNVQEGFKEAKEERAELKSRINETYNAVNGFIKVVTKLDEEFTLMKEDVRKIKEVI</sequence>